<comment type="similarity">
    <text evidence="2">Belongs to the TrbI/VirB10 family.</text>
</comment>
<protein>
    <submittedName>
        <fullName evidence="8">TrbI/VirB10 family protein</fullName>
    </submittedName>
</protein>
<dbReference type="Proteomes" id="UP001595713">
    <property type="component" value="Unassembled WGS sequence"/>
</dbReference>
<dbReference type="InterPro" id="IPR005498">
    <property type="entry name" value="T4SS_VirB10/TraB/TrbI"/>
</dbReference>
<keyword evidence="4 7" id="KW-1133">Transmembrane helix</keyword>
<feature type="compositionally biased region" description="Basic and acidic residues" evidence="6">
    <location>
        <begin position="1"/>
        <end position="12"/>
    </location>
</feature>
<keyword evidence="3 7" id="KW-0812">Transmembrane</keyword>
<comment type="caution">
    <text evidence="8">The sequence shown here is derived from an EMBL/GenBank/DDBJ whole genome shotgun (WGS) entry which is preliminary data.</text>
</comment>
<dbReference type="EMBL" id="JBHRXP010000007">
    <property type="protein sequence ID" value="MFC3580823.1"/>
    <property type="molecule type" value="Genomic_DNA"/>
</dbReference>
<feature type="transmembrane region" description="Helical" evidence="7">
    <location>
        <begin position="33"/>
        <end position="51"/>
    </location>
</feature>
<name>A0ABV7SVV5_9SPHN</name>
<evidence type="ECO:0000256" key="3">
    <source>
        <dbReference type="ARBA" id="ARBA00022692"/>
    </source>
</evidence>
<comment type="subcellular location">
    <subcellularLocation>
        <location evidence="1">Membrane</location>
        <topology evidence="1">Single-pass membrane protein</topology>
    </subcellularLocation>
</comment>
<evidence type="ECO:0000256" key="1">
    <source>
        <dbReference type="ARBA" id="ARBA00004167"/>
    </source>
</evidence>
<proteinExistence type="inferred from homology"/>
<dbReference type="Gene3D" id="2.40.128.260">
    <property type="entry name" value="Type IV secretion system, VirB10/TraB/TrbI"/>
    <property type="match status" value="2"/>
</dbReference>
<organism evidence="8 9">
    <name type="scientific">Sphingomonas hylomeconis</name>
    <dbReference type="NCBI Taxonomy" id="1395958"/>
    <lineage>
        <taxon>Bacteria</taxon>
        <taxon>Pseudomonadati</taxon>
        <taxon>Pseudomonadota</taxon>
        <taxon>Alphaproteobacteria</taxon>
        <taxon>Sphingomonadales</taxon>
        <taxon>Sphingomonadaceae</taxon>
        <taxon>Sphingomonas</taxon>
    </lineage>
</organism>
<dbReference type="CDD" id="cd16429">
    <property type="entry name" value="VirB10"/>
    <property type="match status" value="1"/>
</dbReference>
<evidence type="ECO:0000313" key="8">
    <source>
        <dbReference type="EMBL" id="MFC3580823.1"/>
    </source>
</evidence>
<evidence type="ECO:0000313" key="9">
    <source>
        <dbReference type="Proteomes" id="UP001595713"/>
    </source>
</evidence>
<evidence type="ECO:0000256" key="5">
    <source>
        <dbReference type="ARBA" id="ARBA00023136"/>
    </source>
</evidence>
<accession>A0ABV7SVV5</accession>
<feature type="region of interest" description="Disordered" evidence="6">
    <location>
        <begin position="1"/>
        <end position="23"/>
    </location>
</feature>
<keyword evidence="5 7" id="KW-0472">Membrane</keyword>
<evidence type="ECO:0000256" key="4">
    <source>
        <dbReference type="ARBA" id="ARBA00022989"/>
    </source>
</evidence>
<reference evidence="9" key="1">
    <citation type="journal article" date="2019" name="Int. J. Syst. Evol. Microbiol.">
        <title>The Global Catalogue of Microorganisms (GCM) 10K type strain sequencing project: providing services to taxonomists for standard genome sequencing and annotation.</title>
        <authorList>
            <consortium name="The Broad Institute Genomics Platform"/>
            <consortium name="The Broad Institute Genome Sequencing Center for Infectious Disease"/>
            <person name="Wu L."/>
            <person name="Ma J."/>
        </authorList>
    </citation>
    <scope>NUCLEOTIDE SEQUENCE [LARGE SCALE GENOMIC DNA]</scope>
    <source>
        <strain evidence="9">KCTC 42739</strain>
    </source>
</reference>
<evidence type="ECO:0000256" key="2">
    <source>
        <dbReference type="ARBA" id="ARBA00010265"/>
    </source>
</evidence>
<evidence type="ECO:0000256" key="6">
    <source>
        <dbReference type="SAM" id="MobiDB-lite"/>
    </source>
</evidence>
<sequence length="369" mass="37953">MAAEHPSGRDPRAMAPTGDVRPMVAAPPRRTPLWMIVGGFVAAGLLLFVLLDSRRRALTAPATQARGVDPDGRAAPPAATLFVPPVAASAPARVIVAPTALPTPAPRFVPPVFYPPPRAARSYEPPPIQMPPATEPVQPPATPARGGTVTAIVFDSTTADAVAATGGTGVMASVLGDRARASILRNGSTTVPQGTLIPAVLETALDSTRPGLARALVQRDVVGFDGTKVLIQRGSRLIGEYRADLQPGQNRASVLWTRLVRPDGVTIALGSQAADTLGRGGIKGSVNSHFLARFGAAILQSTLDVGVALASRAGNNNGVIIGSPLGGFGGGGLIGNNNQVRPTLTVKQGTALMVFVARDLDFSGVEGRR</sequence>
<evidence type="ECO:0000256" key="7">
    <source>
        <dbReference type="SAM" id="Phobius"/>
    </source>
</evidence>
<dbReference type="Pfam" id="PF03743">
    <property type="entry name" value="TrbI"/>
    <property type="match status" value="1"/>
</dbReference>
<gene>
    <name evidence="8" type="ORF">ACFONA_11675</name>
</gene>
<keyword evidence="9" id="KW-1185">Reference proteome</keyword>
<dbReference type="InterPro" id="IPR042217">
    <property type="entry name" value="T4SS_VirB10/TrbI"/>
</dbReference>